<dbReference type="AlphaFoldDB" id="A0A1V0N2Y7"/>
<dbReference type="GeneID" id="31676053"/>
<reference evidence="1 2" key="1">
    <citation type="submission" date="2011-10" db="EMBL/GenBank/DDBJ databases">
        <title>Metabolic and evolutionary patterns in the extreme acidophile Ferroplasma acidiphilum.</title>
        <authorList>
            <person name="Golyshina O.V."/>
            <person name="Kozyavkin S.A."/>
            <person name="Tatusov R.L."/>
            <person name="Slesarev A.I."/>
            <person name="Golyshin P.N."/>
        </authorList>
    </citation>
    <scope>NUCLEOTIDE SEQUENCE [LARGE SCALE GENOMIC DNA]</scope>
    <source>
        <strain evidence="2">Y</strain>
    </source>
</reference>
<dbReference type="EMBL" id="CP015363">
    <property type="protein sequence ID" value="ARD84459.1"/>
    <property type="molecule type" value="Genomic_DNA"/>
</dbReference>
<accession>A0A1V0N2Y7</accession>
<dbReference type="KEGG" id="fai:FAD_0547"/>
<proteinExistence type="predicted"/>
<keyword evidence="2" id="KW-1185">Reference proteome</keyword>
<sequence>MVNELIEKNKPYYIKSLSLEDQFSRLDAWYKVDFLIDNNILTKEYVIENKTKFLDLLTTTDEMVKVHAWVLARRFADAGYISKEDIDKRKSYLIPYVKSGDLTAWWNAIDLVNGGYIDNTYLTPYKDIFIASLKSDNPGVVSDAWHMVPLLLKAGVISNADYDDNKKYLFNVLKSSNQYIRLNAWETIIDLGEKGILTKEDIFPFKSKAKELIEGEDLIKLTSLFDTSKDDFIARLKNLDLAD</sequence>
<name>A0A1V0N2Y7_9ARCH</name>
<dbReference type="RefSeq" id="WP_081141679.1">
    <property type="nucleotide sequence ID" value="NZ_CP015363.1"/>
</dbReference>
<gene>
    <name evidence="1" type="ORF">FAD_0547</name>
</gene>
<evidence type="ECO:0000313" key="2">
    <source>
        <dbReference type="Proteomes" id="UP000192050"/>
    </source>
</evidence>
<dbReference type="InterPro" id="IPR016024">
    <property type="entry name" value="ARM-type_fold"/>
</dbReference>
<organism evidence="1 2">
    <name type="scientific">Ferroplasma acidiphilum</name>
    <dbReference type="NCBI Taxonomy" id="74969"/>
    <lineage>
        <taxon>Archaea</taxon>
        <taxon>Methanobacteriati</taxon>
        <taxon>Thermoplasmatota</taxon>
        <taxon>Thermoplasmata</taxon>
        <taxon>Thermoplasmatales</taxon>
        <taxon>Ferroplasmaceae</taxon>
        <taxon>Ferroplasma</taxon>
    </lineage>
</organism>
<dbReference type="SUPFAM" id="SSF48371">
    <property type="entry name" value="ARM repeat"/>
    <property type="match status" value="1"/>
</dbReference>
<protein>
    <recommendedName>
        <fullName evidence="3">HEAT repeat domain-containing protein</fullName>
    </recommendedName>
</protein>
<dbReference type="OrthoDB" id="56549at2157"/>
<evidence type="ECO:0000313" key="1">
    <source>
        <dbReference type="EMBL" id="ARD84459.1"/>
    </source>
</evidence>
<dbReference type="Proteomes" id="UP000192050">
    <property type="component" value="Chromosome"/>
</dbReference>
<evidence type="ECO:0008006" key="3">
    <source>
        <dbReference type="Google" id="ProtNLM"/>
    </source>
</evidence>